<feature type="compositionally biased region" description="Low complexity" evidence="1">
    <location>
        <begin position="222"/>
        <end position="236"/>
    </location>
</feature>
<gene>
    <name evidence="2" type="ORF">FISHEDRAFT_15032</name>
</gene>
<feature type="non-terminal residue" evidence="2">
    <location>
        <position position="1"/>
    </location>
</feature>
<evidence type="ECO:0000313" key="2">
    <source>
        <dbReference type="EMBL" id="KIY53329.1"/>
    </source>
</evidence>
<name>A0A0D7ANL0_9AGAR</name>
<evidence type="ECO:0000313" key="3">
    <source>
        <dbReference type="Proteomes" id="UP000054144"/>
    </source>
</evidence>
<reference evidence="2 3" key="1">
    <citation type="journal article" date="2015" name="Fungal Genet. Biol.">
        <title>Evolution of novel wood decay mechanisms in Agaricales revealed by the genome sequences of Fistulina hepatica and Cylindrobasidium torrendii.</title>
        <authorList>
            <person name="Floudas D."/>
            <person name="Held B.W."/>
            <person name="Riley R."/>
            <person name="Nagy L.G."/>
            <person name="Koehler G."/>
            <person name="Ransdell A.S."/>
            <person name="Younus H."/>
            <person name="Chow J."/>
            <person name="Chiniquy J."/>
            <person name="Lipzen A."/>
            <person name="Tritt A."/>
            <person name="Sun H."/>
            <person name="Haridas S."/>
            <person name="LaButti K."/>
            <person name="Ohm R.A."/>
            <person name="Kues U."/>
            <person name="Blanchette R.A."/>
            <person name="Grigoriev I.V."/>
            <person name="Minto R.E."/>
            <person name="Hibbett D.S."/>
        </authorList>
    </citation>
    <scope>NUCLEOTIDE SEQUENCE [LARGE SCALE GENOMIC DNA]</scope>
    <source>
        <strain evidence="2 3">ATCC 64428</strain>
    </source>
</reference>
<keyword evidence="3" id="KW-1185">Reference proteome</keyword>
<sequence>TIAKLKAEPGKRPVLSAGPVSPELIFDTLAALETYFAEKDITTDEQIIAARGTLQADPIRRDWFAANETAFADMTFPEWKHELIKEVLDPGWDRAMRTEILSARQKTNEGFKNYVHRLQRRAAYLNDSPYSIDNKVLRDAIERMYAAPLRDHIEVEECGDDADTTRFLALPFKDWVAVVHRRDTQLKNKKLEFAAHVAALKRPAASALGEPSRRYNATPRLSTQHATASTASTVTTDRPPQLTPAEKALLTDNKGCYKCRLPFAGHVSRQCTGAFPKREGYKPVSWAQCKDAATKWNASHNAEQQVTPRFPDSLKNVTAAVAPMPIVNTMDYDVGAVFPAASTDALYANLSDGSDDSDYTPSETVRPLHCAAVANPTPSTLPTVPHLVWNAIAFNANSSDIIPLRSLIDHGAPIVMISTHAVNQLQLRRRRLHTPLPVSPAFAASPKDCPVNSVSLNQSPPVSPPESALLLTEYVKLKLYDPSLAYSARTVKAVICPSLCTDVILGLPWLVLNRIVVDAEERSCICKDSGFDLLHPKIPEPPPPPRPQQHTVSCLPGVEVCALRTRVEQLASEERLLQLAVSIKSEYKDVFAPLPHVDQLPSLVQCNIRLRDEKRTIVPRTYACPRKYREAW</sequence>
<organism evidence="2 3">
    <name type="scientific">Fistulina hepatica ATCC 64428</name>
    <dbReference type="NCBI Taxonomy" id="1128425"/>
    <lineage>
        <taxon>Eukaryota</taxon>
        <taxon>Fungi</taxon>
        <taxon>Dikarya</taxon>
        <taxon>Basidiomycota</taxon>
        <taxon>Agaricomycotina</taxon>
        <taxon>Agaricomycetes</taxon>
        <taxon>Agaricomycetidae</taxon>
        <taxon>Agaricales</taxon>
        <taxon>Fistulinaceae</taxon>
        <taxon>Fistulina</taxon>
    </lineage>
</organism>
<dbReference type="OrthoDB" id="2369050at2759"/>
<dbReference type="AlphaFoldDB" id="A0A0D7ANL0"/>
<feature type="region of interest" description="Disordered" evidence="1">
    <location>
        <begin position="208"/>
        <end position="241"/>
    </location>
</feature>
<dbReference type="CDD" id="cd00303">
    <property type="entry name" value="retropepsin_like"/>
    <property type="match status" value="1"/>
</dbReference>
<feature type="non-terminal residue" evidence="2">
    <location>
        <position position="632"/>
    </location>
</feature>
<dbReference type="EMBL" id="KN881624">
    <property type="protein sequence ID" value="KIY53329.1"/>
    <property type="molecule type" value="Genomic_DNA"/>
</dbReference>
<dbReference type="Proteomes" id="UP000054144">
    <property type="component" value="Unassembled WGS sequence"/>
</dbReference>
<accession>A0A0D7ANL0</accession>
<protein>
    <submittedName>
        <fullName evidence="2">Uncharacterized protein</fullName>
    </submittedName>
</protein>
<evidence type="ECO:0000256" key="1">
    <source>
        <dbReference type="SAM" id="MobiDB-lite"/>
    </source>
</evidence>
<proteinExistence type="predicted"/>